<evidence type="ECO:0000313" key="2">
    <source>
        <dbReference type="Proteomes" id="UP000224460"/>
    </source>
</evidence>
<reference evidence="1" key="1">
    <citation type="submission" date="2017-10" db="EMBL/GenBank/DDBJ databases">
        <title>Genome sequence of cellulolytic Lachnospiraceae bacterium XHS1971 isolated from hotspring sediment.</title>
        <authorList>
            <person name="Vasudevan G."/>
            <person name="Joshi A.J."/>
            <person name="Hivarkar S."/>
            <person name="Lanjekar V.B."/>
            <person name="Dhakephalkar P.K."/>
            <person name="Dagar S."/>
        </authorList>
    </citation>
    <scope>NUCLEOTIDE SEQUENCE</scope>
    <source>
        <strain evidence="1">XHS1971</strain>
    </source>
</reference>
<keyword evidence="2" id="KW-1185">Reference proteome</keyword>
<accession>A0AC61DKI3</accession>
<gene>
    <name evidence="1" type="ORF">CS063_01610</name>
</gene>
<comment type="caution">
    <text evidence="1">The sequence shown here is derived from an EMBL/GenBank/DDBJ whole genome shotgun (WGS) entry which is preliminary data.</text>
</comment>
<protein>
    <submittedName>
        <fullName evidence="1">Uncharacterized protein</fullName>
    </submittedName>
</protein>
<sequence>MSIDRCDDIKELHPKVRELAEKLLVEAKKQGLDAKIIDTYRSPERQDFLYAQGRTKPGAIVTNARGKDKSSYHNWRLAFDCIQNSKTDPYNAAFLAKLGKIGQSLGLEWGGGWSSFKDAPHFQYTYGLSIKQLNAGAKIPTYIPPKQVDQELVTAIDKLVVAGVKMNACNWNSIDKMDLRYAETLILRIGALFGFSDYKATIDYLQGKEVITDRTLWDRKEFVPKYIRTILIRVSKLV</sequence>
<evidence type="ECO:0000313" key="1">
    <source>
        <dbReference type="EMBL" id="PHV72197.1"/>
    </source>
</evidence>
<proteinExistence type="predicted"/>
<dbReference type="Proteomes" id="UP000224460">
    <property type="component" value="Unassembled WGS sequence"/>
</dbReference>
<name>A0AC61DKI3_9FIRM</name>
<dbReference type="EMBL" id="PEDL01000001">
    <property type="protein sequence ID" value="PHV72197.1"/>
    <property type="molecule type" value="Genomic_DNA"/>
</dbReference>
<organism evidence="1 2">
    <name type="scientific">Sporanaerobium hydrogeniformans</name>
    <dbReference type="NCBI Taxonomy" id="3072179"/>
    <lineage>
        <taxon>Bacteria</taxon>
        <taxon>Bacillati</taxon>
        <taxon>Bacillota</taxon>
        <taxon>Clostridia</taxon>
        <taxon>Lachnospirales</taxon>
        <taxon>Lachnospiraceae</taxon>
        <taxon>Sporanaerobium</taxon>
    </lineage>
</organism>